<comment type="caution">
    <text evidence="2">The sequence shown here is derived from an EMBL/GenBank/DDBJ whole genome shotgun (WGS) entry which is preliminary data.</text>
</comment>
<dbReference type="Proteomes" id="UP000019478">
    <property type="component" value="Unassembled WGS sequence"/>
</dbReference>
<protein>
    <submittedName>
        <fullName evidence="2">Uncharacterized protein</fullName>
    </submittedName>
</protein>
<feature type="compositionally biased region" description="Polar residues" evidence="1">
    <location>
        <begin position="328"/>
        <end position="338"/>
    </location>
</feature>
<dbReference type="EMBL" id="AMGY01000001">
    <property type="protein sequence ID" value="EXJ92980.1"/>
    <property type="molecule type" value="Genomic_DNA"/>
</dbReference>
<proteinExistence type="predicted"/>
<dbReference type="InterPro" id="IPR036866">
    <property type="entry name" value="RibonucZ/Hydroxyglut_hydro"/>
</dbReference>
<dbReference type="GeneID" id="19165670"/>
<dbReference type="Gene3D" id="3.60.15.10">
    <property type="entry name" value="Ribonuclease Z/Hydroxyacylglutathione hydrolase-like"/>
    <property type="match status" value="1"/>
</dbReference>
<dbReference type="AlphaFoldDB" id="W9YTJ2"/>
<dbReference type="PANTHER" id="PTHR36142:SF5">
    <property type="entry name" value="METALLO-BETA-LACTAMASE DOMAIN-CONTAINING PROTEIN"/>
    <property type="match status" value="1"/>
</dbReference>
<dbReference type="eggNOG" id="ENOG502S7AM">
    <property type="taxonomic scope" value="Eukaryota"/>
</dbReference>
<dbReference type="PANTHER" id="PTHR36142">
    <property type="entry name" value="METALLO-HYDROLASE/OXIDOREDUCTASE SUPERFAMILY PROTEIN"/>
    <property type="match status" value="1"/>
</dbReference>
<dbReference type="STRING" id="1182542.W9YTJ2"/>
<organism evidence="2 3">
    <name type="scientific">Capronia epimyces CBS 606.96</name>
    <dbReference type="NCBI Taxonomy" id="1182542"/>
    <lineage>
        <taxon>Eukaryota</taxon>
        <taxon>Fungi</taxon>
        <taxon>Dikarya</taxon>
        <taxon>Ascomycota</taxon>
        <taxon>Pezizomycotina</taxon>
        <taxon>Eurotiomycetes</taxon>
        <taxon>Chaetothyriomycetidae</taxon>
        <taxon>Chaetothyriales</taxon>
        <taxon>Herpotrichiellaceae</taxon>
        <taxon>Capronia</taxon>
    </lineage>
</organism>
<accession>W9YTJ2</accession>
<dbReference type="RefSeq" id="XP_007729870.1">
    <property type="nucleotide sequence ID" value="XM_007731680.1"/>
</dbReference>
<dbReference type="HOGENOM" id="CLU_047435_2_0_1"/>
<name>W9YTJ2_9EURO</name>
<evidence type="ECO:0000313" key="2">
    <source>
        <dbReference type="EMBL" id="EXJ92980.1"/>
    </source>
</evidence>
<sequence length="528" mass="58045">MSVEVKHLNADSSFLLIFSPEGRAPRADLTSANGAFSVLIDPWLVGPSIIAAPWFAKTEHRIPSAIQHLSEIGEPDVVIVSQNKPDHCHKQTLLQLRPDGKTVIVAEPSAAKTIKSWNYFDPSRVRGVPKYDPKFKFGQSLRLHVPPISPLGFPGELNITFIPAKDYMTGLHNAFGITYQPPTHNKAFAPVATIDLPPTTRYFHMPLTPVTMPSSSPPPPMSSPAVRPVSFDQPVRDRTIVLSPRLSQIRGHRPRLPKASNTASFRLPASPIKPFIEVDPRPDTGEIVERILTLPRPSPRLRFSVPFKLDPPPSTFAQALPTPPDSPGTITVATRESTSPPPTALFPSSTVFHGRKPSSRSHQDSVSSPVPALNMSPVTPGRPKAISIIYSPHGLPLDDLRPYIENHLVRLPGALPLTVLFHSFDHAQNPWYLGGNIMTGVHGGAEIARTLMARCWISAHDEPKDDSGLSVKKLRVKRVTVDEVAESLWEGEHGQWLKEKGWTCDVRSLEVGKKMVIAPEKETSFPPV</sequence>
<reference evidence="2 3" key="1">
    <citation type="submission" date="2013-03" db="EMBL/GenBank/DDBJ databases">
        <title>The Genome Sequence of Capronia epimyces CBS 606.96.</title>
        <authorList>
            <consortium name="The Broad Institute Genomics Platform"/>
            <person name="Cuomo C."/>
            <person name="de Hoog S."/>
            <person name="Gorbushina A."/>
            <person name="Walker B."/>
            <person name="Young S.K."/>
            <person name="Zeng Q."/>
            <person name="Gargeya S."/>
            <person name="Fitzgerald M."/>
            <person name="Haas B."/>
            <person name="Abouelleil A."/>
            <person name="Allen A.W."/>
            <person name="Alvarado L."/>
            <person name="Arachchi H.M."/>
            <person name="Berlin A.M."/>
            <person name="Chapman S.B."/>
            <person name="Gainer-Dewar J."/>
            <person name="Goldberg J."/>
            <person name="Griggs A."/>
            <person name="Gujja S."/>
            <person name="Hansen M."/>
            <person name="Howarth C."/>
            <person name="Imamovic A."/>
            <person name="Ireland A."/>
            <person name="Larimer J."/>
            <person name="McCowan C."/>
            <person name="Murphy C."/>
            <person name="Pearson M."/>
            <person name="Poon T.W."/>
            <person name="Priest M."/>
            <person name="Roberts A."/>
            <person name="Saif S."/>
            <person name="Shea T."/>
            <person name="Sisk P."/>
            <person name="Sykes S."/>
            <person name="Wortman J."/>
            <person name="Nusbaum C."/>
            <person name="Birren B."/>
        </authorList>
    </citation>
    <scope>NUCLEOTIDE SEQUENCE [LARGE SCALE GENOMIC DNA]</scope>
    <source>
        <strain evidence="2 3">CBS 606.96</strain>
    </source>
</reference>
<feature type="region of interest" description="Disordered" evidence="1">
    <location>
        <begin position="316"/>
        <end position="377"/>
    </location>
</feature>
<gene>
    <name evidence="2" type="ORF">A1O3_01536</name>
</gene>
<dbReference type="OrthoDB" id="332863at2759"/>
<keyword evidence="3" id="KW-1185">Reference proteome</keyword>
<evidence type="ECO:0000313" key="3">
    <source>
        <dbReference type="Proteomes" id="UP000019478"/>
    </source>
</evidence>
<evidence type="ECO:0000256" key="1">
    <source>
        <dbReference type="SAM" id="MobiDB-lite"/>
    </source>
</evidence>